<keyword evidence="3" id="KW-1185">Reference proteome</keyword>
<evidence type="ECO:0000313" key="2">
    <source>
        <dbReference type="EMBL" id="KAK1291876.1"/>
    </source>
</evidence>
<dbReference type="AlphaFoldDB" id="A0AAV9CRS4"/>
<dbReference type="InterPro" id="IPR026960">
    <property type="entry name" value="RVT-Znf"/>
</dbReference>
<feature type="domain" description="Reverse transcriptase zinc-binding" evidence="1">
    <location>
        <begin position="2"/>
        <end position="31"/>
    </location>
</feature>
<dbReference type="Pfam" id="PF13966">
    <property type="entry name" value="zf-RVT"/>
    <property type="match status" value="1"/>
</dbReference>
<accession>A0AAV9CRS4</accession>
<name>A0AAV9CRS4_ACOCL</name>
<organism evidence="2 3">
    <name type="scientific">Acorus calamus</name>
    <name type="common">Sweet flag</name>
    <dbReference type="NCBI Taxonomy" id="4465"/>
    <lineage>
        <taxon>Eukaryota</taxon>
        <taxon>Viridiplantae</taxon>
        <taxon>Streptophyta</taxon>
        <taxon>Embryophyta</taxon>
        <taxon>Tracheophyta</taxon>
        <taxon>Spermatophyta</taxon>
        <taxon>Magnoliopsida</taxon>
        <taxon>Liliopsida</taxon>
        <taxon>Acoraceae</taxon>
        <taxon>Acorus</taxon>
    </lineage>
</organism>
<evidence type="ECO:0000313" key="3">
    <source>
        <dbReference type="Proteomes" id="UP001180020"/>
    </source>
</evidence>
<dbReference type="EMBL" id="JAUJYO010000017">
    <property type="protein sequence ID" value="KAK1291876.1"/>
    <property type="molecule type" value="Genomic_DNA"/>
</dbReference>
<evidence type="ECO:0000259" key="1">
    <source>
        <dbReference type="Pfam" id="PF13966"/>
    </source>
</evidence>
<proteinExistence type="predicted"/>
<reference evidence="2" key="1">
    <citation type="journal article" date="2023" name="Nat. Commun.">
        <title>Diploid and tetraploid genomes of Acorus and the evolution of monocots.</title>
        <authorList>
            <person name="Ma L."/>
            <person name="Liu K.W."/>
            <person name="Li Z."/>
            <person name="Hsiao Y.Y."/>
            <person name="Qi Y."/>
            <person name="Fu T."/>
            <person name="Tang G.D."/>
            <person name="Zhang D."/>
            <person name="Sun W.H."/>
            <person name="Liu D.K."/>
            <person name="Li Y."/>
            <person name="Chen G.Z."/>
            <person name="Liu X.D."/>
            <person name="Liao X.Y."/>
            <person name="Jiang Y.T."/>
            <person name="Yu X."/>
            <person name="Hao Y."/>
            <person name="Huang J."/>
            <person name="Zhao X.W."/>
            <person name="Ke S."/>
            <person name="Chen Y.Y."/>
            <person name="Wu W.L."/>
            <person name="Hsu J.L."/>
            <person name="Lin Y.F."/>
            <person name="Huang M.D."/>
            <person name="Li C.Y."/>
            <person name="Huang L."/>
            <person name="Wang Z.W."/>
            <person name="Zhao X."/>
            <person name="Zhong W.Y."/>
            <person name="Peng D.H."/>
            <person name="Ahmad S."/>
            <person name="Lan S."/>
            <person name="Zhang J.S."/>
            <person name="Tsai W.C."/>
            <person name="Van de Peer Y."/>
            <person name="Liu Z.J."/>
        </authorList>
    </citation>
    <scope>NUCLEOTIDE SEQUENCE</scope>
    <source>
        <strain evidence="2">CP</strain>
    </source>
</reference>
<sequence>MQADTLCPMCGVAEEITEHLFVDCSFARHIWLLLKETTGFDPGFNSPQDLWEAGRKLNKKGDRSPSVVHLDVDRTFS</sequence>
<reference evidence="2" key="2">
    <citation type="submission" date="2023-06" db="EMBL/GenBank/DDBJ databases">
        <authorList>
            <person name="Ma L."/>
            <person name="Liu K.-W."/>
            <person name="Li Z."/>
            <person name="Hsiao Y.-Y."/>
            <person name="Qi Y."/>
            <person name="Fu T."/>
            <person name="Tang G."/>
            <person name="Zhang D."/>
            <person name="Sun W.-H."/>
            <person name="Liu D.-K."/>
            <person name="Li Y."/>
            <person name="Chen G.-Z."/>
            <person name="Liu X.-D."/>
            <person name="Liao X.-Y."/>
            <person name="Jiang Y.-T."/>
            <person name="Yu X."/>
            <person name="Hao Y."/>
            <person name="Huang J."/>
            <person name="Zhao X.-W."/>
            <person name="Ke S."/>
            <person name="Chen Y.-Y."/>
            <person name="Wu W.-L."/>
            <person name="Hsu J.-L."/>
            <person name="Lin Y.-F."/>
            <person name="Huang M.-D."/>
            <person name="Li C.-Y."/>
            <person name="Huang L."/>
            <person name="Wang Z.-W."/>
            <person name="Zhao X."/>
            <person name="Zhong W.-Y."/>
            <person name="Peng D.-H."/>
            <person name="Ahmad S."/>
            <person name="Lan S."/>
            <person name="Zhang J.-S."/>
            <person name="Tsai W.-C."/>
            <person name="Van De Peer Y."/>
            <person name="Liu Z.-J."/>
        </authorList>
    </citation>
    <scope>NUCLEOTIDE SEQUENCE</scope>
    <source>
        <strain evidence="2">CP</strain>
        <tissue evidence="2">Leaves</tissue>
    </source>
</reference>
<gene>
    <name evidence="2" type="ORF">QJS10_CPB17g01825</name>
</gene>
<protein>
    <recommendedName>
        <fullName evidence="1">Reverse transcriptase zinc-binding domain-containing protein</fullName>
    </recommendedName>
</protein>
<dbReference type="Proteomes" id="UP001180020">
    <property type="component" value="Unassembled WGS sequence"/>
</dbReference>
<comment type="caution">
    <text evidence="2">The sequence shown here is derived from an EMBL/GenBank/DDBJ whole genome shotgun (WGS) entry which is preliminary data.</text>
</comment>